<dbReference type="PANTHER" id="PTHR11831">
    <property type="entry name" value="30S 40S RIBOSOMAL PROTEIN"/>
    <property type="match status" value="1"/>
</dbReference>
<keyword evidence="10 13" id="KW-0687">Ribonucleoprotein</keyword>
<organism evidence="16">
    <name type="scientific">Actinostachys pennula</name>
    <dbReference type="NCBI Taxonomy" id="148577"/>
    <lineage>
        <taxon>Eukaryota</taxon>
        <taxon>Viridiplantae</taxon>
        <taxon>Streptophyta</taxon>
        <taxon>Embryophyta</taxon>
        <taxon>Tracheophyta</taxon>
        <taxon>Polypodiopsida</taxon>
        <taxon>Polypodiidae</taxon>
        <taxon>Schizaeales</taxon>
        <taxon>Schizaeaceae</taxon>
        <taxon>Actinostachys</taxon>
    </lineage>
</organism>
<evidence type="ECO:0000313" key="16">
    <source>
        <dbReference type="EMBL" id="AOV84705.1"/>
    </source>
</evidence>
<dbReference type="InterPro" id="IPR022801">
    <property type="entry name" value="Ribosomal_uS4"/>
</dbReference>
<dbReference type="SUPFAM" id="SSF55174">
    <property type="entry name" value="Alpha-L RNA-binding motif"/>
    <property type="match status" value="1"/>
</dbReference>
<comment type="subcellular location">
    <subcellularLocation>
        <location evidence="3 13">Plastid</location>
        <location evidence="3 13">Chloroplast</location>
    </subcellularLocation>
</comment>
<name>A0A1U7AFJ4_9MONI</name>
<dbReference type="GO" id="GO:0009507">
    <property type="term" value="C:chloroplast"/>
    <property type="evidence" value="ECO:0007669"/>
    <property type="project" value="UniProtKB-SubCell"/>
</dbReference>
<feature type="domain" description="Small ribosomal subunit protein uS4 N-terminal" evidence="15">
    <location>
        <begin position="3"/>
        <end position="90"/>
    </location>
</feature>
<dbReference type="Gene3D" id="1.10.1050.10">
    <property type="entry name" value="Ribosomal Protein S4 Delta 41, Chain A, domain 1"/>
    <property type="match status" value="1"/>
</dbReference>
<dbReference type="SMART" id="SM00363">
    <property type="entry name" value="S4"/>
    <property type="match status" value="1"/>
</dbReference>
<dbReference type="InterPro" id="IPR005709">
    <property type="entry name" value="Ribosomal_uS4_bac-type"/>
</dbReference>
<dbReference type="NCBIfam" id="NF003717">
    <property type="entry name" value="PRK05327.1"/>
    <property type="match status" value="1"/>
</dbReference>
<dbReference type="CDD" id="cd00165">
    <property type="entry name" value="S4"/>
    <property type="match status" value="1"/>
</dbReference>
<evidence type="ECO:0000259" key="14">
    <source>
        <dbReference type="SMART" id="SM00363"/>
    </source>
</evidence>
<keyword evidence="6 16" id="KW-0934">Plastid</keyword>
<evidence type="ECO:0000256" key="7">
    <source>
        <dbReference type="ARBA" id="ARBA00022730"/>
    </source>
</evidence>
<dbReference type="Gene3D" id="3.10.290.10">
    <property type="entry name" value="RNA-binding S4 domain"/>
    <property type="match status" value="1"/>
</dbReference>
<dbReference type="SMART" id="SM01390">
    <property type="entry name" value="Ribosomal_S4"/>
    <property type="match status" value="1"/>
</dbReference>
<dbReference type="GO" id="GO:0019843">
    <property type="term" value="F:rRNA binding"/>
    <property type="evidence" value="ECO:0007669"/>
    <property type="project" value="UniProtKB-UniRule"/>
</dbReference>
<dbReference type="GO" id="GO:0042274">
    <property type="term" value="P:ribosomal small subunit biogenesis"/>
    <property type="evidence" value="ECO:0007669"/>
    <property type="project" value="TreeGrafter"/>
</dbReference>
<keyword evidence="5 16" id="KW-0150">Chloroplast</keyword>
<feature type="domain" description="RNA-binding S4" evidence="14">
    <location>
        <begin position="91"/>
        <end position="155"/>
    </location>
</feature>
<comment type="function">
    <text evidence="1 13">With S5 and S12 plays an important role in translational accuracy.</text>
</comment>
<evidence type="ECO:0000256" key="5">
    <source>
        <dbReference type="ARBA" id="ARBA00022528"/>
    </source>
</evidence>
<dbReference type="HAMAP" id="MF_01306_B">
    <property type="entry name" value="Ribosomal_uS4_B"/>
    <property type="match status" value="1"/>
</dbReference>
<evidence type="ECO:0000256" key="13">
    <source>
        <dbReference type="HAMAP-Rule" id="MF_01306"/>
    </source>
</evidence>
<comment type="subunit">
    <text evidence="11 13">Part of the 30S ribosomal subunit. Contacts protein S5. The interaction surface between S4 and S5 is involved in control of translational fidelity.</text>
</comment>
<dbReference type="InterPro" id="IPR002942">
    <property type="entry name" value="S4_RNA-bd"/>
</dbReference>
<dbReference type="Pfam" id="PF00163">
    <property type="entry name" value="Ribosomal_S4"/>
    <property type="match status" value="1"/>
</dbReference>
<evidence type="ECO:0000256" key="6">
    <source>
        <dbReference type="ARBA" id="ARBA00022640"/>
    </source>
</evidence>
<dbReference type="AlphaFoldDB" id="A0A1U7AFJ4"/>
<dbReference type="FunFam" id="3.10.290.10:FF:000001">
    <property type="entry name" value="30S ribosomal protein S4"/>
    <property type="match status" value="1"/>
</dbReference>
<dbReference type="InterPro" id="IPR036986">
    <property type="entry name" value="S4_RNA-bd_sf"/>
</dbReference>
<dbReference type="PROSITE" id="PS50889">
    <property type="entry name" value="S4"/>
    <property type="match status" value="1"/>
</dbReference>
<evidence type="ECO:0000256" key="4">
    <source>
        <dbReference type="ARBA" id="ARBA00007465"/>
    </source>
</evidence>
<evidence type="ECO:0000256" key="12">
    <source>
        <dbReference type="ARBA" id="ARBA00035158"/>
    </source>
</evidence>
<dbReference type="Pfam" id="PF01479">
    <property type="entry name" value="S4"/>
    <property type="match status" value="1"/>
</dbReference>
<accession>A0A1U7AFJ4</accession>
<proteinExistence type="inferred from homology"/>
<reference evidence="16" key="1">
    <citation type="submission" date="2016-02" db="EMBL/GenBank/DDBJ databases">
        <title>Phylogenomics of the Schizaeales.</title>
        <authorList>
            <person name="Labiak P.H."/>
            <person name="Karol K.G."/>
        </authorList>
    </citation>
    <scope>NUCLEOTIDE SEQUENCE</scope>
</reference>
<evidence type="ECO:0000256" key="9">
    <source>
        <dbReference type="ARBA" id="ARBA00022980"/>
    </source>
</evidence>
<dbReference type="PANTHER" id="PTHR11831:SF4">
    <property type="entry name" value="SMALL RIBOSOMAL SUBUNIT PROTEIN US4M"/>
    <property type="match status" value="1"/>
</dbReference>
<dbReference type="GO" id="GO:0003735">
    <property type="term" value="F:structural constituent of ribosome"/>
    <property type="evidence" value="ECO:0007669"/>
    <property type="project" value="InterPro"/>
</dbReference>
<evidence type="ECO:0000256" key="3">
    <source>
        <dbReference type="ARBA" id="ARBA00004229"/>
    </source>
</evidence>
<dbReference type="EMBL" id="KU764518">
    <property type="protein sequence ID" value="AOV84705.1"/>
    <property type="molecule type" value="Genomic_DNA"/>
</dbReference>
<comment type="similarity">
    <text evidence="4 13">Belongs to the universal ribosomal protein uS4 family.</text>
</comment>
<comment type="function">
    <text evidence="2 13">One of the primary rRNA binding proteins, it binds directly to 16S rRNA where it nucleates assembly of the body of the 30S subunit.</text>
</comment>
<dbReference type="GO" id="GO:0015935">
    <property type="term" value="C:small ribosomal subunit"/>
    <property type="evidence" value="ECO:0007669"/>
    <property type="project" value="InterPro"/>
</dbReference>
<evidence type="ECO:0000256" key="1">
    <source>
        <dbReference type="ARBA" id="ARBA00003004"/>
    </source>
</evidence>
<dbReference type="FunFam" id="1.10.1050.10:FF:000002">
    <property type="entry name" value="30S ribosomal protein S4, chloroplastic"/>
    <property type="match status" value="1"/>
</dbReference>
<keyword evidence="9 13" id="KW-0689">Ribosomal protein</keyword>
<keyword evidence="7 13" id="KW-0699">rRNA-binding</keyword>
<evidence type="ECO:0000256" key="2">
    <source>
        <dbReference type="ARBA" id="ARBA00003866"/>
    </source>
</evidence>
<keyword evidence="8 13" id="KW-0694">RNA-binding</keyword>
<geneLocation type="chloroplast" evidence="16"/>
<dbReference type="InterPro" id="IPR001912">
    <property type="entry name" value="Ribosomal_uS4_N"/>
</dbReference>
<evidence type="ECO:0000256" key="8">
    <source>
        <dbReference type="ARBA" id="ARBA00022884"/>
    </source>
</evidence>
<evidence type="ECO:0000256" key="11">
    <source>
        <dbReference type="ARBA" id="ARBA00025813"/>
    </source>
</evidence>
<evidence type="ECO:0000259" key="15">
    <source>
        <dbReference type="SMART" id="SM01390"/>
    </source>
</evidence>
<dbReference type="GO" id="GO:0006412">
    <property type="term" value="P:translation"/>
    <property type="evidence" value="ECO:0007669"/>
    <property type="project" value="UniProtKB-UniRule"/>
</dbReference>
<evidence type="ECO:0000256" key="10">
    <source>
        <dbReference type="ARBA" id="ARBA00023274"/>
    </source>
</evidence>
<gene>
    <name evidence="13 16" type="primary">rps4</name>
</gene>
<protein>
    <recommendedName>
        <fullName evidence="12 13">Small ribosomal subunit protein uS4c</fullName>
    </recommendedName>
</protein>
<sequence length="207" mass="23341">MSRYRGPRLKMIRRSKNMPGLTGKTISLQKVRLDTDQSSSGKTSQFRVRLEAKQRLRFNYGLTECQLLKYVRVARKAKGSTGQVPLQLLETRLDNIIFQSGIASTIPAARQLVNHQHILVNGCVTDIPSYLCKPKDVITTRNHSIHSSGFEGRINRYAENRKIPNHLAFSILDDGGPKGLINGFASRESISLDINELLVVEYYSRKA</sequence>